<dbReference type="GO" id="GO:0035438">
    <property type="term" value="F:cyclic-di-GMP binding"/>
    <property type="evidence" value="ECO:0007669"/>
    <property type="project" value="InterPro"/>
</dbReference>
<protein>
    <submittedName>
        <fullName evidence="3">PilZ domain-containing protein</fullName>
    </submittedName>
</protein>
<reference evidence="3" key="3">
    <citation type="journal article" date="2019" name="Biochem. Soc. Trans.">
        <title>Emerging paradigms for PilZ domain-mediated C-di-GMP signaling.</title>
        <authorList>
            <person name="Cheang Q.W."/>
            <person name="Xin L."/>
            <person name="Chea R.Y.F."/>
            <person name="Liang Z.X."/>
        </authorList>
    </citation>
    <scope>NUCLEOTIDE SEQUENCE</scope>
</reference>
<dbReference type="InterPro" id="IPR009875">
    <property type="entry name" value="PilZ_domain"/>
</dbReference>
<proteinExistence type="predicted"/>
<evidence type="ECO:0000259" key="1">
    <source>
        <dbReference type="Pfam" id="PF07238"/>
    </source>
</evidence>
<evidence type="ECO:0000313" key="2">
    <source>
        <dbReference type="Proteomes" id="UP000675920"/>
    </source>
</evidence>
<organism evidence="2 3">
    <name type="scientific">Derxia gummosa DSM 723</name>
    <dbReference type="NCBI Taxonomy" id="1121388"/>
    <lineage>
        <taxon>Bacteria</taxon>
        <taxon>Pseudomonadati</taxon>
        <taxon>Pseudomonadota</taxon>
        <taxon>Betaproteobacteria</taxon>
        <taxon>Burkholderiales</taxon>
        <taxon>Alcaligenaceae</taxon>
        <taxon>Derxia</taxon>
    </lineage>
</organism>
<dbReference type="Pfam" id="PF07238">
    <property type="entry name" value="PilZ"/>
    <property type="match status" value="1"/>
</dbReference>
<dbReference type="RefSeq" id="WP_028311335.1">
    <property type="nucleotide sequence ID" value="NZ_AXWS01000008.1"/>
</dbReference>
<name>A0A8B6X3G7_9BURK</name>
<dbReference type="OrthoDB" id="5296245at2"/>
<accession>A0A8B6X3G7</accession>
<reference evidence="3" key="2">
    <citation type="journal article" date="2007" name="EMBO J.">
        <title>The structural basis of cyclic diguanylate signal transduction by PilZ domains.</title>
        <authorList>
            <person name="Benach J."/>
            <person name="Swaminathan S.S."/>
            <person name="Tamayo R."/>
            <person name="Handelman S.K."/>
            <person name="Folta-Stogniew E."/>
            <person name="Ramos J.E."/>
            <person name="Forouhar F."/>
            <person name="Neely H."/>
            <person name="Seetharaman J."/>
            <person name="Camilli A."/>
            <person name="Hunt J.F."/>
        </authorList>
    </citation>
    <scope>NUCLEOTIDE SEQUENCE</scope>
</reference>
<dbReference type="AlphaFoldDB" id="A0A8B6X3G7"/>
<dbReference type="Gene3D" id="2.40.10.220">
    <property type="entry name" value="predicted glycosyltransferase like domains"/>
    <property type="match status" value="1"/>
</dbReference>
<reference evidence="3" key="1">
    <citation type="journal article" date="2006" name="J. Biol. Chem.">
        <title>The PilZ domain is a receptor for the second messenger c-di-GMP: the PilZ domain protein YcgR controls motility in enterobacteria.</title>
        <authorList>
            <person name="Ryjenkov D.A."/>
            <person name="Simm R."/>
            <person name="Romling U."/>
            <person name="Gomelsky M."/>
        </authorList>
    </citation>
    <scope>NUCLEOTIDE SEQUENCE</scope>
</reference>
<sequence length="118" mass="12649">MAADKTARPAVLALSIREKAALYAAYMPFLVTGGIFVPTTKPYNLGDDVYLLLTLMDDPTRLPIAGRVAWITPADSHGNRTPGVGVAFPDDDTGRAARERIETLLAGALKSTRPTHTL</sequence>
<feature type="domain" description="PilZ" evidence="1">
    <location>
        <begin position="12"/>
        <end position="106"/>
    </location>
</feature>
<reference evidence="3" key="5">
    <citation type="submission" date="2025-08" db="UniProtKB">
        <authorList>
            <consortium name="RefSeq"/>
        </authorList>
    </citation>
    <scope>IDENTIFICATION</scope>
</reference>
<dbReference type="Proteomes" id="UP000675920">
    <property type="component" value="Unplaced"/>
</dbReference>
<reference evidence="3" key="4">
    <citation type="journal article" date="2020" name="J. Bacteriol.">
        <title>Structural Conservation and Diversity of PilZ-Related Domains.</title>
        <authorList>
            <person name="Galperin M.Y."/>
            <person name="Chou S.H."/>
        </authorList>
    </citation>
    <scope>NUCLEOTIDE SEQUENCE</scope>
</reference>
<keyword evidence="2" id="KW-1185">Reference proteome</keyword>
<evidence type="ECO:0000313" key="3">
    <source>
        <dbReference type="RefSeq" id="WP_028311335.1"/>
    </source>
</evidence>